<accession>A0ACB9FTP5</accession>
<evidence type="ECO:0000313" key="1">
    <source>
        <dbReference type="EMBL" id="KAI3774584.1"/>
    </source>
</evidence>
<comment type="caution">
    <text evidence="1">The sequence shown here is derived from an EMBL/GenBank/DDBJ whole genome shotgun (WGS) entry which is preliminary data.</text>
</comment>
<sequence length="147" mass="16901">MTGKEERLASVEETLEVSPVSLLKADDMTEKKEQLASVEETLKIDKYEEEVLAFPSWWIDEYGTVNGRTKLNQVLEEEMVQGEEGTTKISTNENEITGDENQNEVTHVEAENEQVTVEENQDEETHEEVVNEQATIEEPLKEKRVRF</sequence>
<proteinExistence type="predicted"/>
<keyword evidence="2" id="KW-1185">Reference proteome</keyword>
<protein>
    <submittedName>
        <fullName evidence="1">Uncharacterized protein</fullName>
    </submittedName>
</protein>
<organism evidence="1 2">
    <name type="scientific">Smallanthus sonchifolius</name>
    <dbReference type="NCBI Taxonomy" id="185202"/>
    <lineage>
        <taxon>Eukaryota</taxon>
        <taxon>Viridiplantae</taxon>
        <taxon>Streptophyta</taxon>
        <taxon>Embryophyta</taxon>
        <taxon>Tracheophyta</taxon>
        <taxon>Spermatophyta</taxon>
        <taxon>Magnoliopsida</taxon>
        <taxon>eudicotyledons</taxon>
        <taxon>Gunneridae</taxon>
        <taxon>Pentapetalae</taxon>
        <taxon>asterids</taxon>
        <taxon>campanulids</taxon>
        <taxon>Asterales</taxon>
        <taxon>Asteraceae</taxon>
        <taxon>Asteroideae</taxon>
        <taxon>Heliantheae alliance</taxon>
        <taxon>Millerieae</taxon>
        <taxon>Smallanthus</taxon>
    </lineage>
</organism>
<dbReference type="Proteomes" id="UP001056120">
    <property type="component" value="Linkage Group LG16"/>
</dbReference>
<evidence type="ECO:0000313" key="2">
    <source>
        <dbReference type="Proteomes" id="UP001056120"/>
    </source>
</evidence>
<name>A0ACB9FTP5_9ASTR</name>
<dbReference type="EMBL" id="CM042033">
    <property type="protein sequence ID" value="KAI3774584.1"/>
    <property type="molecule type" value="Genomic_DNA"/>
</dbReference>
<gene>
    <name evidence="1" type="ORF">L1987_49143</name>
</gene>
<reference evidence="1 2" key="2">
    <citation type="journal article" date="2022" name="Mol. Ecol. Resour.">
        <title>The genomes of chicory, endive, great burdock and yacon provide insights into Asteraceae paleo-polyploidization history and plant inulin production.</title>
        <authorList>
            <person name="Fan W."/>
            <person name="Wang S."/>
            <person name="Wang H."/>
            <person name="Wang A."/>
            <person name="Jiang F."/>
            <person name="Liu H."/>
            <person name="Zhao H."/>
            <person name="Xu D."/>
            <person name="Zhang Y."/>
        </authorList>
    </citation>
    <scope>NUCLEOTIDE SEQUENCE [LARGE SCALE GENOMIC DNA]</scope>
    <source>
        <strain evidence="2">cv. Yunnan</strain>
        <tissue evidence="1">Leaves</tissue>
    </source>
</reference>
<reference evidence="2" key="1">
    <citation type="journal article" date="2022" name="Mol. Ecol. Resour.">
        <title>The genomes of chicory, endive, great burdock and yacon provide insights into Asteraceae palaeo-polyploidization history and plant inulin production.</title>
        <authorList>
            <person name="Fan W."/>
            <person name="Wang S."/>
            <person name="Wang H."/>
            <person name="Wang A."/>
            <person name="Jiang F."/>
            <person name="Liu H."/>
            <person name="Zhao H."/>
            <person name="Xu D."/>
            <person name="Zhang Y."/>
        </authorList>
    </citation>
    <scope>NUCLEOTIDE SEQUENCE [LARGE SCALE GENOMIC DNA]</scope>
    <source>
        <strain evidence="2">cv. Yunnan</strain>
    </source>
</reference>